<evidence type="ECO:0000256" key="5">
    <source>
        <dbReference type="SAM" id="Phobius"/>
    </source>
</evidence>
<evidence type="ECO:0000256" key="2">
    <source>
        <dbReference type="ARBA" id="ARBA00022692"/>
    </source>
</evidence>
<dbReference type="OrthoDB" id="4377071at2"/>
<feature type="transmembrane region" description="Helical" evidence="5">
    <location>
        <begin position="59"/>
        <end position="87"/>
    </location>
</feature>
<protein>
    <submittedName>
        <fullName evidence="6">DoxX-like protein</fullName>
    </submittedName>
</protein>
<comment type="subcellular location">
    <subcellularLocation>
        <location evidence="1">Membrane</location>
        <topology evidence="1">Multi-pass membrane protein</topology>
    </subcellularLocation>
</comment>
<dbReference type="EMBL" id="SLWN01000010">
    <property type="protein sequence ID" value="TCO22278.1"/>
    <property type="molecule type" value="Genomic_DNA"/>
</dbReference>
<proteinExistence type="predicted"/>
<dbReference type="Proteomes" id="UP000294508">
    <property type="component" value="Unassembled WGS sequence"/>
</dbReference>
<dbReference type="RefSeq" id="WP_132212390.1">
    <property type="nucleotide sequence ID" value="NZ_SLWN01000010.1"/>
</dbReference>
<comment type="caution">
    <text evidence="6">The sequence shown here is derived from an EMBL/GenBank/DDBJ whole genome shotgun (WGS) entry which is preliminary data.</text>
</comment>
<dbReference type="InterPro" id="IPR032808">
    <property type="entry name" value="DoxX"/>
</dbReference>
<accession>A0A4R2H7U2</accession>
<keyword evidence="7" id="KW-1185">Reference proteome</keyword>
<sequence length="119" mass="12127">MTTIAVVVVVVTLAMNAFSGIAALLHWKAILPGMAKAEVPESWLTFPIGTLKTAGAAGLLAGLLIGAPWLVAAAAIGLVLFFVCALYTHVRAADYTAQFGLAVVFLGAASTSLVLTLTA</sequence>
<name>A0A4R2H7U2_9ACTN</name>
<evidence type="ECO:0000313" key="6">
    <source>
        <dbReference type="EMBL" id="TCO22278.1"/>
    </source>
</evidence>
<evidence type="ECO:0000313" key="7">
    <source>
        <dbReference type="Proteomes" id="UP000294508"/>
    </source>
</evidence>
<feature type="transmembrane region" description="Helical" evidence="5">
    <location>
        <begin position="99"/>
        <end position="118"/>
    </location>
</feature>
<keyword evidence="4 5" id="KW-0472">Membrane</keyword>
<dbReference type="AlphaFoldDB" id="A0A4R2H7U2"/>
<keyword evidence="3 5" id="KW-1133">Transmembrane helix</keyword>
<reference evidence="6 7" key="1">
    <citation type="journal article" date="2015" name="Stand. Genomic Sci.">
        <title>Genomic Encyclopedia of Bacterial and Archaeal Type Strains, Phase III: the genomes of soil and plant-associated and newly described type strains.</title>
        <authorList>
            <person name="Whitman W.B."/>
            <person name="Woyke T."/>
            <person name="Klenk H.P."/>
            <person name="Zhou Y."/>
            <person name="Lilburn T.G."/>
            <person name="Beck B.J."/>
            <person name="De Vos P."/>
            <person name="Vandamme P."/>
            <person name="Eisen J.A."/>
            <person name="Garrity G."/>
            <person name="Hugenholtz P."/>
            <person name="Kyrpides N.C."/>
        </authorList>
    </citation>
    <scope>NUCLEOTIDE SEQUENCE [LARGE SCALE GENOMIC DNA]</scope>
    <source>
        <strain evidence="6 7">VKM Ac-2572</strain>
    </source>
</reference>
<keyword evidence="2 5" id="KW-0812">Transmembrane</keyword>
<organism evidence="6 7">
    <name type="scientific">Kribbella steppae</name>
    <dbReference type="NCBI Taxonomy" id="2512223"/>
    <lineage>
        <taxon>Bacteria</taxon>
        <taxon>Bacillati</taxon>
        <taxon>Actinomycetota</taxon>
        <taxon>Actinomycetes</taxon>
        <taxon>Propionibacteriales</taxon>
        <taxon>Kribbellaceae</taxon>
        <taxon>Kribbella</taxon>
    </lineage>
</organism>
<gene>
    <name evidence="6" type="ORF">EV652_110264</name>
</gene>
<dbReference type="GO" id="GO:0016020">
    <property type="term" value="C:membrane"/>
    <property type="evidence" value="ECO:0007669"/>
    <property type="project" value="UniProtKB-SubCell"/>
</dbReference>
<evidence type="ECO:0000256" key="4">
    <source>
        <dbReference type="ARBA" id="ARBA00023136"/>
    </source>
</evidence>
<evidence type="ECO:0000256" key="3">
    <source>
        <dbReference type="ARBA" id="ARBA00022989"/>
    </source>
</evidence>
<dbReference type="Pfam" id="PF13564">
    <property type="entry name" value="DoxX_2"/>
    <property type="match status" value="1"/>
</dbReference>
<evidence type="ECO:0000256" key="1">
    <source>
        <dbReference type="ARBA" id="ARBA00004141"/>
    </source>
</evidence>